<accession>A0A8C0IPR7</accession>
<evidence type="ECO:0000256" key="5">
    <source>
        <dbReference type="ARBA" id="ARBA00022725"/>
    </source>
</evidence>
<evidence type="ECO:0000313" key="13">
    <source>
        <dbReference type="Proteomes" id="UP000694404"/>
    </source>
</evidence>
<dbReference type="PANTHER" id="PTHR26453">
    <property type="entry name" value="OLFACTORY RECEPTOR"/>
    <property type="match status" value="1"/>
</dbReference>
<dbReference type="Ensembl" id="ENSCABT00000011401.1">
    <property type="protein sequence ID" value="ENSCABP00000010410.1"/>
    <property type="gene ID" value="ENSCABG00000007810.1"/>
</dbReference>
<feature type="transmembrane region" description="Helical" evidence="10">
    <location>
        <begin position="145"/>
        <end position="178"/>
    </location>
</feature>
<protein>
    <recommendedName>
        <fullName evidence="10">Olfactory receptor</fullName>
    </recommendedName>
</protein>
<dbReference type="InterPro" id="IPR000725">
    <property type="entry name" value="Olfact_rcpt"/>
</dbReference>
<dbReference type="GO" id="GO:0005886">
    <property type="term" value="C:plasma membrane"/>
    <property type="evidence" value="ECO:0007669"/>
    <property type="project" value="UniProtKB-SubCell"/>
</dbReference>
<keyword evidence="13" id="KW-1185">Reference proteome</keyword>
<comment type="subcellular location">
    <subcellularLocation>
        <location evidence="1 10">Cell membrane</location>
        <topology evidence="1 10">Multi-pass membrane protein</topology>
    </subcellularLocation>
</comment>
<reference evidence="12" key="2">
    <citation type="submission" date="2025-09" db="UniProtKB">
        <authorList>
            <consortium name="Ensembl"/>
        </authorList>
    </citation>
    <scope>IDENTIFICATION</scope>
</reference>
<evidence type="ECO:0000256" key="4">
    <source>
        <dbReference type="ARBA" id="ARBA00022692"/>
    </source>
</evidence>
<keyword evidence="8 9" id="KW-0807">Transducer</keyword>
<evidence type="ECO:0000256" key="7">
    <source>
        <dbReference type="ARBA" id="ARBA00023136"/>
    </source>
</evidence>
<evidence type="ECO:0000256" key="3">
    <source>
        <dbReference type="ARBA" id="ARBA00022606"/>
    </source>
</evidence>
<evidence type="ECO:0000256" key="8">
    <source>
        <dbReference type="ARBA" id="ARBA00023224"/>
    </source>
</evidence>
<keyword evidence="9" id="KW-0675">Receptor</keyword>
<feature type="transmembrane region" description="Helical" evidence="10">
    <location>
        <begin position="237"/>
        <end position="261"/>
    </location>
</feature>
<dbReference type="Gene3D" id="1.20.1070.10">
    <property type="entry name" value="Rhodopsin 7-helix transmembrane proteins"/>
    <property type="match status" value="1"/>
</dbReference>
<dbReference type="GO" id="GO:0004984">
    <property type="term" value="F:olfactory receptor activity"/>
    <property type="evidence" value="ECO:0007669"/>
    <property type="project" value="InterPro"/>
</dbReference>
<name>A0A8C0IPR7_CHEAB</name>
<keyword evidence="2 10" id="KW-1003">Cell membrane</keyword>
<evidence type="ECO:0000256" key="1">
    <source>
        <dbReference type="ARBA" id="ARBA00004651"/>
    </source>
</evidence>
<dbReference type="PRINTS" id="PR00237">
    <property type="entry name" value="GPCRRHODOPSN"/>
</dbReference>
<sequence length="314" mass="35589">MRGLQNHTTVSGFILLGFSEFHDLHLLFFIVLLSLYILTLMVNTLIIMIINADRTLQTPMYFFLTHLSFLEVCYMSVIIPKMLENMLVEKMGISFEGCAMQMFFFLFFGIAECFLLAAMAFDRYVAICNPLCYMVIMSSSVCRKLVVGSYVWGTIVGLVHTIITFSSQFCGLIINHFFCEIQPLLELLCGDTFLNEVQVIVMAVFAIMVPFLLVILSYVCILSTILKMPSAEGRLKAFSTCSSHLVVVTLFYGSASFMYLRPKSTYSPPVDKLLSLSYTIVTPFLNPMIYSLRNEEVKGAIRKLLTGWTLFTKN</sequence>
<dbReference type="SUPFAM" id="SSF81321">
    <property type="entry name" value="Family A G protein-coupled receptor-like"/>
    <property type="match status" value="1"/>
</dbReference>
<keyword evidence="7 10" id="KW-0472">Membrane</keyword>
<dbReference type="FunFam" id="1.20.1070.10:FF:000001">
    <property type="entry name" value="Olfactory receptor"/>
    <property type="match status" value="1"/>
</dbReference>
<feature type="transmembrane region" description="Helical" evidence="10">
    <location>
        <begin position="61"/>
        <end position="83"/>
    </location>
</feature>
<keyword evidence="5 10" id="KW-0552">Olfaction</keyword>
<dbReference type="AlphaFoldDB" id="A0A8C0IPR7"/>
<evidence type="ECO:0000256" key="2">
    <source>
        <dbReference type="ARBA" id="ARBA00022475"/>
    </source>
</evidence>
<dbReference type="GO" id="GO:0004930">
    <property type="term" value="F:G protein-coupled receptor activity"/>
    <property type="evidence" value="ECO:0007669"/>
    <property type="project" value="UniProtKB-KW"/>
</dbReference>
<keyword evidence="9" id="KW-0297">G-protein coupled receptor</keyword>
<reference evidence="12" key="1">
    <citation type="submission" date="2025-08" db="UniProtKB">
        <authorList>
            <consortium name="Ensembl"/>
        </authorList>
    </citation>
    <scope>IDENTIFICATION</scope>
</reference>
<dbReference type="InterPro" id="IPR000276">
    <property type="entry name" value="GPCR_Rhodpsn"/>
</dbReference>
<evidence type="ECO:0000259" key="11">
    <source>
        <dbReference type="PROSITE" id="PS50262"/>
    </source>
</evidence>
<comment type="similarity">
    <text evidence="9">Belongs to the G-protein coupled receptor 1 family.</text>
</comment>
<dbReference type="PROSITE" id="PS50262">
    <property type="entry name" value="G_PROTEIN_RECEP_F1_2"/>
    <property type="match status" value="1"/>
</dbReference>
<dbReference type="GeneTree" id="ENSGT01150000286970"/>
<keyword evidence="6 10" id="KW-1133">Transmembrane helix</keyword>
<keyword evidence="4 9" id="KW-0812">Transmembrane</keyword>
<dbReference type="PRINTS" id="PR00245">
    <property type="entry name" value="OLFACTORYR"/>
</dbReference>
<feature type="domain" description="G-protein coupled receptors family 1 profile" evidence="11">
    <location>
        <begin position="42"/>
        <end position="290"/>
    </location>
</feature>
<feature type="transmembrane region" description="Helical" evidence="10">
    <location>
        <begin position="273"/>
        <end position="292"/>
    </location>
</feature>
<evidence type="ECO:0000256" key="10">
    <source>
        <dbReference type="RuleBase" id="RU363047"/>
    </source>
</evidence>
<dbReference type="InterPro" id="IPR017452">
    <property type="entry name" value="GPCR_Rhodpsn_7TM"/>
</dbReference>
<proteinExistence type="inferred from homology"/>
<evidence type="ECO:0000313" key="12">
    <source>
        <dbReference type="Ensembl" id="ENSCABP00000010410.1"/>
    </source>
</evidence>
<feature type="transmembrane region" description="Helical" evidence="10">
    <location>
        <begin position="198"/>
        <end position="225"/>
    </location>
</feature>
<dbReference type="OMA" id="CYMSVII"/>
<organism evidence="12 13">
    <name type="scientific">Chelonoidis abingdonii</name>
    <name type="common">Abingdon island giant tortoise</name>
    <name type="synonym">Testudo abingdonii</name>
    <dbReference type="NCBI Taxonomy" id="106734"/>
    <lineage>
        <taxon>Eukaryota</taxon>
        <taxon>Metazoa</taxon>
        <taxon>Chordata</taxon>
        <taxon>Craniata</taxon>
        <taxon>Vertebrata</taxon>
        <taxon>Euteleostomi</taxon>
        <taxon>Archelosauria</taxon>
        <taxon>Testudinata</taxon>
        <taxon>Testudines</taxon>
        <taxon>Cryptodira</taxon>
        <taxon>Durocryptodira</taxon>
        <taxon>Testudinoidea</taxon>
        <taxon>Testudinidae</taxon>
        <taxon>Chelonoidis</taxon>
    </lineage>
</organism>
<dbReference type="CDD" id="cd15225">
    <property type="entry name" value="7tmA_OR10A-like"/>
    <property type="match status" value="1"/>
</dbReference>
<dbReference type="PROSITE" id="PS00237">
    <property type="entry name" value="G_PROTEIN_RECEP_F1_1"/>
    <property type="match status" value="1"/>
</dbReference>
<evidence type="ECO:0000256" key="6">
    <source>
        <dbReference type="ARBA" id="ARBA00022989"/>
    </source>
</evidence>
<feature type="transmembrane region" description="Helical" evidence="10">
    <location>
        <begin position="103"/>
        <end position="125"/>
    </location>
</feature>
<keyword evidence="3 10" id="KW-0716">Sensory transduction</keyword>
<dbReference type="Proteomes" id="UP000694404">
    <property type="component" value="Unplaced"/>
</dbReference>
<dbReference type="Pfam" id="PF13853">
    <property type="entry name" value="7tm_4"/>
    <property type="match status" value="1"/>
</dbReference>
<evidence type="ECO:0000256" key="9">
    <source>
        <dbReference type="RuleBase" id="RU000688"/>
    </source>
</evidence>
<feature type="transmembrane region" description="Helical" evidence="10">
    <location>
        <begin position="26"/>
        <end position="49"/>
    </location>
</feature>